<protein>
    <submittedName>
        <fullName evidence="2">Uncharacterized protein</fullName>
    </submittedName>
</protein>
<proteinExistence type="predicted"/>
<organism evidence="2 3">
    <name type="scientific">Amphibalanus amphitrite</name>
    <name type="common">Striped barnacle</name>
    <name type="synonym">Balanus amphitrite</name>
    <dbReference type="NCBI Taxonomy" id="1232801"/>
    <lineage>
        <taxon>Eukaryota</taxon>
        <taxon>Metazoa</taxon>
        <taxon>Ecdysozoa</taxon>
        <taxon>Arthropoda</taxon>
        <taxon>Crustacea</taxon>
        <taxon>Multicrustacea</taxon>
        <taxon>Cirripedia</taxon>
        <taxon>Thoracica</taxon>
        <taxon>Thoracicalcarea</taxon>
        <taxon>Balanomorpha</taxon>
        <taxon>Balanoidea</taxon>
        <taxon>Balanidae</taxon>
        <taxon>Amphibalaninae</taxon>
        <taxon>Amphibalanus</taxon>
    </lineage>
</organism>
<sequence>MHPRSSRVSPARAVRPPPALAQILSLAAGAAARDGGSRDPDGGRVTGGRRRTATFQGRGSHRPADNPPARTGGVRTNHGVTGLAAAGSRSQHSPPERHTPEKEYKVKMPRVPSPPGGLRSTPASQLPGPATRPLQPAVCPPGRRRSCKWRTGDNSGRAPSPLRNSDAAAAVRAAAARRSQRVAVVGGTSAPTRRLRGRTEPAGWATGPATGH</sequence>
<feature type="compositionally biased region" description="Basic and acidic residues" evidence="1">
    <location>
        <begin position="94"/>
        <end position="106"/>
    </location>
</feature>
<reference evidence="2 3" key="1">
    <citation type="submission" date="2019-07" db="EMBL/GenBank/DDBJ databases">
        <title>Draft genome assembly of a fouling barnacle, Amphibalanus amphitrite (Darwin, 1854): The first reference genome for Thecostraca.</title>
        <authorList>
            <person name="Kim W."/>
        </authorList>
    </citation>
    <scope>NUCLEOTIDE SEQUENCE [LARGE SCALE GENOMIC DNA]</scope>
    <source>
        <strain evidence="2">SNU_AA5</strain>
        <tissue evidence="2">Soma without cirri and trophi</tissue>
    </source>
</reference>
<dbReference type="AlphaFoldDB" id="A0A6A4VYD5"/>
<dbReference type="Proteomes" id="UP000440578">
    <property type="component" value="Unassembled WGS sequence"/>
</dbReference>
<evidence type="ECO:0000313" key="2">
    <source>
        <dbReference type="EMBL" id="KAF0299185.1"/>
    </source>
</evidence>
<accession>A0A6A4VYD5</accession>
<comment type="caution">
    <text evidence="2">The sequence shown here is derived from an EMBL/GenBank/DDBJ whole genome shotgun (WGS) entry which is preliminary data.</text>
</comment>
<keyword evidence="3" id="KW-1185">Reference proteome</keyword>
<name>A0A6A4VYD5_AMPAM</name>
<feature type="region of interest" description="Disordered" evidence="1">
    <location>
        <begin position="182"/>
        <end position="212"/>
    </location>
</feature>
<evidence type="ECO:0000313" key="3">
    <source>
        <dbReference type="Proteomes" id="UP000440578"/>
    </source>
</evidence>
<dbReference type="EMBL" id="VIIS01001389">
    <property type="protein sequence ID" value="KAF0299185.1"/>
    <property type="molecule type" value="Genomic_DNA"/>
</dbReference>
<evidence type="ECO:0000256" key="1">
    <source>
        <dbReference type="SAM" id="MobiDB-lite"/>
    </source>
</evidence>
<gene>
    <name evidence="2" type="ORF">FJT64_003562</name>
</gene>
<feature type="region of interest" description="Disordered" evidence="1">
    <location>
        <begin position="29"/>
        <end position="166"/>
    </location>
</feature>